<keyword evidence="2" id="KW-1185">Reference proteome</keyword>
<dbReference type="Proteomes" id="UP001437256">
    <property type="component" value="Unassembled WGS sequence"/>
</dbReference>
<organism evidence="1 2">
    <name type="scientific">Marasmius tenuissimus</name>
    <dbReference type="NCBI Taxonomy" id="585030"/>
    <lineage>
        <taxon>Eukaryota</taxon>
        <taxon>Fungi</taxon>
        <taxon>Dikarya</taxon>
        <taxon>Basidiomycota</taxon>
        <taxon>Agaricomycotina</taxon>
        <taxon>Agaricomycetes</taxon>
        <taxon>Agaricomycetidae</taxon>
        <taxon>Agaricales</taxon>
        <taxon>Marasmiineae</taxon>
        <taxon>Marasmiaceae</taxon>
        <taxon>Marasmius</taxon>
    </lineage>
</organism>
<name>A0ABR3A0I4_9AGAR</name>
<reference evidence="1 2" key="1">
    <citation type="submission" date="2024-05" db="EMBL/GenBank/DDBJ databases">
        <title>A draft genome resource for the thread blight pathogen Marasmius tenuissimus strain MS-2.</title>
        <authorList>
            <person name="Yulfo-Soto G.E."/>
            <person name="Baruah I.K."/>
            <person name="Amoako-Attah I."/>
            <person name="Bukari Y."/>
            <person name="Meinhardt L.W."/>
            <person name="Bailey B.A."/>
            <person name="Cohen S.P."/>
        </authorList>
    </citation>
    <scope>NUCLEOTIDE SEQUENCE [LARGE SCALE GENOMIC DNA]</scope>
    <source>
        <strain evidence="1 2">MS-2</strain>
    </source>
</reference>
<comment type="caution">
    <text evidence="1">The sequence shown here is derived from an EMBL/GenBank/DDBJ whole genome shotgun (WGS) entry which is preliminary data.</text>
</comment>
<sequence>MENASFDLPSMLWEGNLVVQAASLTKDDHSWAGKTMPYWTTLPFFSRDELIDAFTCLPAKKFLVELDETMKKIPLDDIQDPLTVGTHLGDLQISDAVQAALVNLKAYARQVAGEADESGTGPRRDGSVLAPHATSTLASSSRTENVLANMDDRLRLAILVDKAVEMVGPIPRDVYEVILHPAEANRGLSSVLDELTVEQLIHATVMVFTDSPRGVSEEIHRILLFAVRPGLKAVPKNVHWKLEFKSTIIHQRVLRQLVLKAREEPNDYCKMFGRTPFGGSLVRTILLELQALTQDHPVGCHQPIEMDHEASVQSSSSTHSSS</sequence>
<evidence type="ECO:0000313" key="1">
    <source>
        <dbReference type="EMBL" id="KAL0067521.1"/>
    </source>
</evidence>
<proteinExistence type="predicted"/>
<evidence type="ECO:0000313" key="2">
    <source>
        <dbReference type="Proteomes" id="UP001437256"/>
    </source>
</evidence>
<dbReference type="EMBL" id="JBBXMP010000025">
    <property type="protein sequence ID" value="KAL0067521.1"/>
    <property type="molecule type" value="Genomic_DNA"/>
</dbReference>
<gene>
    <name evidence="1" type="ORF">AAF712_005512</name>
</gene>
<accession>A0ABR3A0I4</accession>
<protein>
    <submittedName>
        <fullName evidence="1">Uncharacterized protein</fullName>
    </submittedName>
</protein>